<gene>
    <name evidence="1" type="ORF">PVAP13_1NG426719</name>
</gene>
<evidence type="ECO:0000313" key="1">
    <source>
        <dbReference type="EMBL" id="KAG2653085.1"/>
    </source>
</evidence>
<sequence length="91" mass="10681">MDSHCRFMRLILAAPDSEMLSPQHEEPQQERSSYLKCLGQLSSARPASQIKRIEIFSSGDRREENRIHSWPGMRHELICLRRQTIVYDRLG</sequence>
<accession>A0A8T0X0X2</accession>
<name>A0A8T0X0X2_PANVG</name>
<dbReference type="AlphaFoldDB" id="A0A8T0X0X2"/>
<evidence type="ECO:0000313" key="2">
    <source>
        <dbReference type="Proteomes" id="UP000823388"/>
    </source>
</evidence>
<comment type="caution">
    <text evidence="1">The sequence shown here is derived from an EMBL/GenBank/DDBJ whole genome shotgun (WGS) entry which is preliminary data.</text>
</comment>
<dbReference type="Proteomes" id="UP000823388">
    <property type="component" value="Chromosome 1N"/>
</dbReference>
<proteinExistence type="predicted"/>
<dbReference type="EMBL" id="CM029038">
    <property type="protein sequence ID" value="KAG2653085.1"/>
    <property type="molecule type" value="Genomic_DNA"/>
</dbReference>
<organism evidence="1 2">
    <name type="scientific">Panicum virgatum</name>
    <name type="common">Blackwell switchgrass</name>
    <dbReference type="NCBI Taxonomy" id="38727"/>
    <lineage>
        <taxon>Eukaryota</taxon>
        <taxon>Viridiplantae</taxon>
        <taxon>Streptophyta</taxon>
        <taxon>Embryophyta</taxon>
        <taxon>Tracheophyta</taxon>
        <taxon>Spermatophyta</taxon>
        <taxon>Magnoliopsida</taxon>
        <taxon>Liliopsida</taxon>
        <taxon>Poales</taxon>
        <taxon>Poaceae</taxon>
        <taxon>PACMAD clade</taxon>
        <taxon>Panicoideae</taxon>
        <taxon>Panicodae</taxon>
        <taxon>Paniceae</taxon>
        <taxon>Panicinae</taxon>
        <taxon>Panicum</taxon>
        <taxon>Panicum sect. Hiantes</taxon>
    </lineage>
</organism>
<keyword evidence="2" id="KW-1185">Reference proteome</keyword>
<reference evidence="1" key="1">
    <citation type="submission" date="2020-05" db="EMBL/GenBank/DDBJ databases">
        <title>WGS assembly of Panicum virgatum.</title>
        <authorList>
            <person name="Lovell J.T."/>
            <person name="Jenkins J."/>
            <person name="Shu S."/>
            <person name="Juenger T.E."/>
            <person name="Schmutz J."/>
        </authorList>
    </citation>
    <scope>NUCLEOTIDE SEQUENCE</scope>
    <source>
        <strain evidence="1">AP13</strain>
    </source>
</reference>
<protein>
    <submittedName>
        <fullName evidence="1">Uncharacterized protein</fullName>
    </submittedName>
</protein>